<evidence type="ECO:0000259" key="3">
    <source>
        <dbReference type="PROSITE" id="PS50977"/>
    </source>
</evidence>
<reference evidence="4 5" key="1">
    <citation type="submission" date="2020-01" db="EMBL/GenBank/DDBJ databases">
        <title>Kibdelosporangium persica a novel Actinomycetes from a hot desert in Iran.</title>
        <authorList>
            <person name="Safaei N."/>
            <person name="Zaburannyi N."/>
            <person name="Mueller R."/>
            <person name="Wink J."/>
        </authorList>
    </citation>
    <scope>NUCLEOTIDE SEQUENCE [LARGE SCALE GENOMIC DNA]</scope>
    <source>
        <strain evidence="4 5">4NS15</strain>
    </source>
</reference>
<dbReference type="InterPro" id="IPR050109">
    <property type="entry name" value="HTH-type_TetR-like_transc_reg"/>
</dbReference>
<dbReference type="EMBL" id="JAAATY010000015">
    <property type="protein sequence ID" value="NRN67633.1"/>
    <property type="molecule type" value="Genomic_DNA"/>
</dbReference>
<dbReference type="SUPFAM" id="SSF48498">
    <property type="entry name" value="Tetracyclin repressor-like, C-terminal domain"/>
    <property type="match status" value="1"/>
</dbReference>
<evidence type="ECO:0000256" key="2">
    <source>
        <dbReference type="PROSITE-ProRule" id="PRU00335"/>
    </source>
</evidence>
<dbReference type="PRINTS" id="PR00455">
    <property type="entry name" value="HTHTETR"/>
</dbReference>
<dbReference type="PANTHER" id="PTHR30055:SF226">
    <property type="entry name" value="HTH-TYPE TRANSCRIPTIONAL REGULATOR PKSA"/>
    <property type="match status" value="1"/>
</dbReference>
<comment type="caution">
    <text evidence="4">The sequence shown here is derived from an EMBL/GenBank/DDBJ whole genome shotgun (WGS) entry which is preliminary data.</text>
</comment>
<evidence type="ECO:0000256" key="1">
    <source>
        <dbReference type="ARBA" id="ARBA00023125"/>
    </source>
</evidence>
<organism evidence="4 5">
    <name type="scientific">Kibdelosporangium persicum</name>
    <dbReference type="NCBI Taxonomy" id="2698649"/>
    <lineage>
        <taxon>Bacteria</taxon>
        <taxon>Bacillati</taxon>
        <taxon>Actinomycetota</taxon>
        <taxon>Actinomycetes</taxon>
        <taxon>Pseudonocardiales</taxon>
        <taxon>Pseudonocardiaceae</taxon>
        <taxon>Kibdelosporangium</taxon>
    </lineage>
</organism>
<name>A0ABX2FA24_9PSEU</name>
<protein>
    <submittedName>
        <fullName evidence="4">Transcriptional regulator</fullName>
    </submittedName>
</protein>
<feature type="DNA-binding region" description="H-T-H motif" evidence="2">
    <location>
        <begin position="49"/>
        <end position="68"/>
    </location>
</feature>
<keyword evidence="5" id="KW-1185">Reference proteome</keyword>
<dbReference type="Proteomes" id="UP000763557">
    <property type="component" value="Unassembled WGS sequence"/>
</dbReference>
<dbReference type="InterPro" id="IPR023772">
    <property type="entry name" value="DNA-bd_HTH_TetR-type_CS"/>
</dbReference>
<dbReference type="PROSITE" id="PS01081">
    <property type="entry name" value="HTH_TETR_1"/>
    <property type="match status" value="1"/>
</dbReference>
<dbReference type="PANTHER" id="PTHR30055">
    <property type="entry name" value="HTH-TYPE TRANSCRIPTIONAL REGULATOR RUTR"/>
    <property type="match status" value="1"/>
</dbReference>
<dbReference type="InterPro" id="IPR036271">
    <property type="entry name" value="Tet_transcr_reg_TetR-rel_C_sf"/>
</dbReference>
<proteinExistence type="predicted"/>
<accession>A0ABX2FA24</accession>
<dbReference type="SUPFAM" id="SSF46689">
    <property type="entry name" value="Homeodomain-like"/>
    <property type="match status" value="1"/>
</dbReference>
<evidence type="ECO:0000313" key="4">
    <source>
        <dbReference type="EMBL" id="NRN67633.1"/>
    </source>
</evidence>
<evidence type="ECO:0000313" key="5">
    <source>
        <dbReference type="Proteomes" id="UP000763557"/>
    </source>
</evidence>
<dbReference type="InterPro" id="IPR001647">
    <property type="entry name" value="HTH_TetR"/>
</dbReference>
<feature type="domain" description="HTH tetR-type" evidence="3">
    <location>
        <begin position="26"/>
        <end position="86"/>
    </location>
</feature>
<sequence>MREDVNHWFTSWVPYRRTPRVQARMDNLRAAILAAGVELLAEQGYAGCSVAAVAARAGIATGSVYKHFASKAELSVELFRFVVNHEVDAVAKAAAQPGDLVDRIVSVAVTFASRALRSPRLAYALLVEPVDLPVEQERLVFRRAFRDIAAERIAHAVDAGALPAQNPEFTAAALIGAMSELLVGPLAERASEADVLPALTTFCLRALGGHT</sequence>
<dbReference type="InterPro" id="IPR009057">
    <property type="entry name" value="Homeodomain-like_sf"/>
</dbReference>
<dbReference type="Gene3D" id="1.10.357.10">
    <property type="entry name" value="Tetracycline Repressor, domain 2"/>
    <property type="match status" value="1"/>
</dbReference>
<dbReference type="Pfam" id="PF00440">
    <property type="entry name" value="TetR_N"/>
    <property type="match status" value="1"/>
</dbReference>
<dbReference type="PROSITE" id="PS50977">
    <property type="entry name" value="HTH_TETR_2"/>
    <property type="match status" value="1"/>
</dbReference>
<gene>
    <name evidence="4" type="ORF">GC106_48730</name>
</gene>
<keyword evidence="1 2" id="KW-0238">DNA-binding</keyword>